<name>A0A6J1MNQ6_DROHY</name>
<feature type="chain" id="PRO_5026990428" evidence="1">
    <location>
        <begin position="30"/>
        <end position="104"/>
    </location>
</feature>
<proteinExistence type="predicted"/>
<protein>
    <submittedName>
        <fullName evidence="3">Neuropeptide-like 3</fullName>
    </submittedName>
</protein>
<accession>A0A6J1MNQ6</accession>
<feature type="signal peptide" evidence="1">
    <location>
        <begin position="1"/>
        <end position="29"/>
    </location>
</feature>
<dbReference type="Proteomes" id="UP000504633">
    <property type="component" value="Unplaced"/>
</dbReference>
<evidence type="ECO:0000313" key="3">
    <source>
        <dbReference type="RefSeq" id="XP_023178648.1"/>
    </source>
</evidence>
<dbReference type="RefSeq" id="XP_023178648.1">
    <property type="nucleotide sequence ID" value="XM_023322880.2"/>
</dbReference>
<gene>
    <name evidence="3" type="primary">LOC111604707</name>
</gene>
<evidence type="ECO:0000313" key="2">
    <source>
        <dbReference type="Proteomes" id="UP000504633"/>
    </source>
</evidence>
<keyword evidence="1" id="KW-0732">Signal</keyword>
<dbReference type="CTD" id="59235"/>
<evidence type="ECO:0000256" key="1">
    <source>
        <dbReference type="SAM" id="SignalP"/>
    </source>
</evidence>
<reference evidence="3" key="1">
    <citation type="submission" date="2025-08" db="UniProtKB">
        <authorList>
            <consortium name="RefSeq"/>
        </authorList>
    </citation>
    <scope>IDENTIFICATION</scope>
    <source>
        <strain evidence="3">15085-1641.00</strain>
        <tissue evidence="3">Whole body</tissue>
    </source>
</reference>
<sequence>MACQTVANYQHNKMFKLCVFVALLSLAAAAPAPAPAPVPAPAPSPSLWGPAVVGPSIWGPVVAPPVVAGPVALAPRIVQVVPGAVSHVSVSQLHPSPIVVKSIW</sequence>
<keyword evidence="2" id="KW-1185">Reference proteome</keyword>
<dbReference type="GeneID" id="111604707"/>
<organism evidence="2 3">
    <name type="scientific">Drosophila hydei</name>
    <name type="common">Fruit fly</name>
    <dbReference type="NCBI Taxonomy" id="7224"/>
    <lineage>
        <taxon>Eukaryota</taxon>
        <taxon>Metazoa</taxon>
        <taxon>Ecdysozoa</taxon>
        <taxon>Arthropoda</taxon>
        <taxon>Hexapoda</taxon>
        <taxon>Insecta</taxon>
        <taxon>Pterygota</taxon>
        <taxon>Neoptera</taxon>
        <taxon>Endopterygota</taxon>
        <taxon>Diptera</taxon>
        <taxon>Brachycera</taxon>
        <taxon>Muscomorpha</taxon>
        <taxon>Ephydroidea</taxon>
        <taxon>Drosophilidae</taxon>
        <taxon>Drosophila</taxon>
    </lineage>
</organism>
<dbReference type="AlphaFoldDB" id="A0A6J1MNQ6"/>
<dbReference type="OMA" id="MACQIVA"/>
<dbReference type="KEGG" id="dhe:111604707"/>